<dbReference type="PRINTS" id="PR00019">
    <property type="entry name" value="LEURICHRPT"/>
</dbReference>
<keyword evidence="7" id="KW-0677">Repeat</keyword>
<evidence type="ECO:0000256" key="13">
    <source>
        <dbReference type="ARBA" id="ARBA00023198"/>
    </source>
</evidence>
<dbReference type="FunFam" id="3.80.10.10:FF:000770">
    <property type="entry name" value="Uncharacterized protein"/>
    <property type="match status" value="1"/>
</dbReference>
<dbReference type="FunFam" id="3.40.50.10140:FF:000001">
    <property type="entry name" value="Toll-like receptor 2"/>
    <property type="match status" value="1"/>
</dbReference>
<keyword evidence="3" id="KW-0399">Innate immunity</keyword>
<dbReference type="AlphaFoldDB" id="A0A672HIW4"/>
<dbReference type="Gene3D" id="3.80.10.10">
    <property type="entry name" value="Ribonuclease Inhibitor"/>
    <property type="match status" value="3"/>
</dbReference>
<evidence type="ECO:0000256" key="1">
    <source>
        <dbReference type="ARBA" id="ARBA00004479"/>
    </source>
</evidence>
<organism evidence="15 16">
    <name type="scientific">Salarias fasciatus</name>
    <name type="common">Jewelled blenny</name>
    <name type="synonym">Blennius fasciatus</name>
    <dbReference type="NCBI Taxonomy" id="181472"/>
    <lineage>
        <taxon>Eukaryota</taxon>
        <taxon>Metazoa</taxon>
        <taxon>Chordata</taxon>
        <taxon>Craniata</taxon>
        <taxon>Vertebrata</taxon>
        <taxon>Euteleostomi</taxon>
        <taxon>Actinopterygii</taxon>
        <taxon>Neopterygii</taxon>
        <taxon>Teleostei</taxon>
        <taxon>Neoteleostei</taxon>
        <taxon>Acanthomorphata</taxon>
        <taxon>Ovalentaria</taxon>
        <taxon>Blenniimorphae</taxon>
        <taxon>Blenniiformes</taxon>
        <taxon>Blennioidei</taxon>
        <taxon>Blenniidae</taxon>
        <taxon>Salariinae</taxon>
        <taxon>Salarias</taxon>
    </lineage>
</organism>
<evidence type="ECO:0000259" key="14">
    <source>
        <dbReference type="PROSITE" id="PS50104"/>
    </source>
</evidence>
<proteinExistence type="inferred from homology"/>
<keyword evidence="11" id="KW-0675">Receptor</keyword>
<keyword evidence="9" id="KW-1133">Transmembrane helix</keyword>
<keyword evidence="6" id="KW-0732">Signal</keyword>
<reference evidence="15" key="2">
    <citation type="submission" date="2025-08" db="UniProtKB">
        <authorList>
            <consortium name="Ensembl"/>
        </authorList>
    </citation>
    <scope>IDENTIFICATION</scope>
</reference>
<evidence type="ECO:0000256" key="11">
    <source>
        <dbReference type="ARBA" id="ARBA00023170"/>
    </source>
</evidence>
<sequence>MLPSNVQAEVNPVTMPATGSWSLLLLSLLFWSLRLDLSLSFSLKNCTISYFPADANANGVAVECSSRKLAVIPNDVPRNTTSLDLSMNRIVRISTVDLRGLFKLKDAQFHNNWISHIDDRAFKDLKDLNNLDIAGNKLTELTDDMFEGLTRLETLVLNDNQISSISSGAFQHLLSVRLIELGENNLTQISDVVPAFKVPTLKTLQLEFNNFESLEFDSLSVGSSSLTSLDLSINPLTRFSLKEDVFPHLQNLGFDECFQDMKWEVANKTFLRSLDRLTLSGTSISFKTYKEMLQTTDNIQNLVMANMDIWVKSDLVSIACQISSLSSMFLTGNNLGFLNRHMLHSCSGLTKLNLFLNQLTGMSEDAFQPTPLLRVLLLSSNRLTEVPAALLTLSSLEKLDLSSNFITQLRCSDFHNLTRLLSINLQLNRIFSLKPCVFQNLQDLKQLYIGQNSFFIVGDCFKVHLWKLESLDLSMNEMTTIQEGDFATLSSLQDLILLSDKSYRVAHGAFRGLDSLQTLSLNLAFFPNEVFSWLPSLETLNIHLILTVDDVTVNDNPPFSNLSRLTNLTIKVVNICRVLITPNLLSGLKSLQYFWTDAFFTGSLHPDTFKYTPRLRSLKIIRSNLLELSPELFRPLKNLKELDLSNNKLRSLGFLAEATLSTLNFLNLSENELLVINETVFHSLPVLTYLDLSENPLACECSNSGFIRWAIENNQTQIAHGHGYTCVFPVSQGGNRLLEFDVLSCWVDVQFLCFLSTAVLVSLVLLSSFVHRFLRFHLTYAYHVFLAFLYHKRRRKNIAPHRYDAFVSYNMQDEAWVYEELVPELEGQQGWKLCLHHRDFEPGRPIVENITDAIYSSRKTICVISQHYLQSEWCSREIQMASFRLFDEHRDVLILLFMEDVPGHLLGAYHRMRSLVKRHSYLSWPRSARTIFWQNVQRALGIDQEDLL</sequence>
<feature type="domain" description="TIR" evidence="14">
    <location>
        <begin position="801"/>
        <end position="940"/>
    </location>
</feature>
<keyword evidence="12" id="KW-0325">Glycoprotein</keyword>
<evidence type="ECO:0000256" key="7">
    <source>
        <dbReference type="ARBA" id="ARBA00022737"/>
    </source>
</evidence>
<evidence type="ECO:0000256" key="9">
    <source>
        <dbReference type="ARBA" id="ARBA00022989"/>
    </source>
</evidence>
<keyword evidence="5" id="KW-0812">Transmembrane</keyword>
<dbReference type="InterPro" id="IPR035897">
    <property type="entry name" value="Toll_tir_struct_dom_sf"/>
</dbReference>
<dbReference type="GO" id="GO:0005886">
    <property type="term" value="C:plasma membrane"/>
    <property type="evidence" value="ECO:0007669"/>
    <property type="project" value="TreeGrafter"/>
</dbReference>
<dbReference type="InterPro" id="IPR032675">
    <property type="entry name" value="LRR_dom_sf"/>
</dbReference>
<evidence type="ECO:0000256" key="4">
    <source>
        <dbReference type="ARBA" id="ARBA00022614"/>
    </source>
</evidence>
<gene>
    <name evidence="15" type="primary">LOC115382690</name>
</gene>
<keyword evidence="16" id="KW-1185">Reference proteome</keyword>
<dbReference type="SMART" id="SM00369">
    <property type="entry name" value="LRR_TYP"/>
    <property type="match status" value="13"/>
</dbReference>
<name>A0A672HIW4_SALFA</name>
<evidence type="ECO:0000256" key="2">
    <source>
        <dbReference type="ARBA" id="ARBA00009634"/>
    </source>
</evidence>
<dbReference type="InterPro" id="IPR000157">
    <property type="entry name" value="TIR_dom"/>
</dbReference>
<dbReference type="SUPFAM" id="SSF52200">
    <property type="entry name" value="Toll/Interleukin receptor TIR domain"/>
    <property type="match status" value="1"/>
</dbReference>
<dbReference type="InterPro" id="IPR003591">
    <property type="entry name" value="Leu-rich_rpt_typical-subtyp"/>
</dbReference>
<dbReference type="PROSITE" id="PS51450">
    <property type="entry name" value="LRR"/>
    <property type="match status" value="3"/>
</dbReference>
<dbReference type="Gene3D" id="3.40.50.10140">
    <property type="entry name" value="Toll/interleukin-1 receptor homology (TIR) domain"/>
    <property type="match status" value="1"/>
</dbReference>
<dbReference type="GO" id="GO:0002224">
    <property type="term" value="P:toll-like receptor signaling pathway"/>
    <property type="evidence" value="ECO:0007669"/>
    <property type="project" value="TreeGrafter"/>
</dbReference>
<dbReference type="GO" id="GO:0038023">
    <property type="term" value="F:signaling receptor activity"/>
    <property type="evidence" value="ECO:0007669"/>
    <property type="project" value="TreeGrafter"/>
</dbReference>
<keyword evidence="4" id="KW-0433">Leucine-rich repeat</keyword>
<dbReference type="PROSITE" id="PS50104">
    <property type="entry name" value="TIR"/>
    <property type="match status" value="1"/>
</dbReference>
<comment type="subcellular location">
    <subcellularLocation>
        <location evidence="1">Membrane</location>
        <topology evidence="1">Single-pass type I membrane protein</topology>
    </subcellularLocation>
</comment>
<evidence type="ECO:0000256" key="8">
    <source>
        <dbReference type="ARBA" id="ARBA00022859"/>
    </source>
</evidence>
<evidence type="ECO:0000313" key="16">
    <source>
        <dbReference type="Proteomes" id="UP000472267"/>
    </source>
</evidence>
<dbReference type="SMART" id="SM00365">
    <property type="entry name" value="LRR_SD22"/>
    <property type="match status" value="7"/>
</dbReference>
<evidence type="ECO:0000256" key="6">
    <source>
        <dbReference type="ARBA" id="ARBA00022729"/>
    </source>
</evidence>
<dbReference type="GO" id="GO:0045087">
    <property type="term" value="P:innate immune response"/>
    <property type="evidence" value="ECO:0007669"/>
    <property type="project" value="UniProtKB-KW"/>
</dbReference>
<reference evidence="15" key="3">
    <citation type="submission" date="2025-09" db="UniProtKB">
        <authorList>
            <consortium name="Ensembl"/>
        </authorList>
    </citation>
    <scope>IDENTIFICATION</scope>
</reference>
<keyword evidence="13" id="KW-0395">Inflammatory response</keyword>
<evidence type="ECO:0000256" key="10">
    <source>
        <dbReference type="ARBA" id="ARBA00023136"/>
    </source>
</evidence>
<keyword evidence="10" id="KW-0472">Membrane</keyword>
<accession>A0A672HIW4</accession>
<dbReference type="PANTHER" id="PTHR24365:SF522">
    <property type="entry name" value="LOW QUALITY PROTEIN: TOLL-LIKE RECEPTOR 13-RELATED"/>
    <property type="match status" value="1"/>
</dbReference>
<evidence type="ECO:0000256" key="3">
    <source>
        <dbReference type="ARBA" id="ARBA00022588"/>
    </source>
</evidence>
<dbReference type="Proteomes" id="UP000472267">
    <property type="component" value="Chromosome 3"/>
</dbReference>
<dbReference type="SMART" id="SM00255">
    <property type="entry name" value="TIR"/>
    <property type="match status" value="1"/>
</dbReference>
<dbReference type="Pfam" id="PF01582">
    <property type="entry name" value="TIR"/>
    <property type="match status" value="1"/>
</dbReference>
<comment type="similarity">
    <text evidence="2">Belongs to the Toll-like receptor family.</text>
</comment>
<dbReference type="Pfam" id="PF13855">
    <property type="entry name" value="LRR_8"/>
    <property type="match status" value="4"/>
</dbReference>
<dbReference type="OMA" id="FVIMIPN"/>
<dbReference type="PANTHER" id="PTHR24365">
    <property type="entry name" value="TOLL-LIKE RECEPTOR"/>
    <property type="match status" value="1"/>
</dbReference>
<evidence type="ECO:0000256" key="12">
    <source>
        <dbReference type="ARBA" id="ARBA00023180"/>
    </source>
</evidence>
<dbReference type="Pfam" id="PF13306">
    <property type="entry name" value="LRR_5"/>
    <property type="match status" value="1"/>
</dbReference>
<dbReference type="SUPFAM" id="SSF52058">
    <property type="entry name" value="L domain-like"/>
    <property type="match status" value="2"/>
</dbReference>
<dbReference type="InParanoid" id="A0A672HIW4"/>
<protein>
    <submittedName>
        <fullName evidence="15">Toll-like receptor 13</fullName>
    </submittedName>
</protein>
<dbReference type="InterPro" id="IPR026906">
    <property type="entry name" value="LRR_5"/>
</dbReference>
<keyword evidence="8" id="KW-0391">Immunity</keyword>
<dbReference type="Ensembl" id="ENSSFAT00005029944.1">
    <property type="protein sequence ID" value="ENSSFAP00005028879.1"/>
    <property type="gene ID" value="ENSSFAG00005014612.1"/>
</dbReference>
<dbReference type="GO" id="GO:0006954">
    <property type="term" value="P:inflammatory response"/>
    <property type="evidence" value="ECO:0007669"/>
    <property type="project" value="UniProtKB-KW"/>
</dbReference>
<evidence type="ECO:0000313" key="15">
    <source>
        <dbReference type="Ensembl" id="ENSSFAP00005028879.1"/>
    </source>
</evidence>
<evidence type="ECO:0000256" key="5">
    <source>
        <dbReference type="ARBA" id="ARBA00022692"/>
    </source>
</evidence>
<dbReference type="InterPro" id="IPR001611">
    <property type="entry name" value="Leu-rich_rpt"/>
</dbReference>
<reference evidence="15" key="1">
    <citation type="submission" date="2019-06" db="EMBL/GenBank/DDBJ databases">
        <authorList>
            <consortium name="Wellcome Sanger Institute Data Sharing"/>
        </authorList>
    </citation>
    <scope>NUCLEOTIDE SEQUENCE [LARGE SCALE GENOMIC DNA]</scope>
</reference>